<dbReference type="Gene3D" id="3.10.450.590">
    <property type="match status" value="1"/>
</dbReference>
<dbReference type="EMBL" id="MAPZ01000026">
    <property type="protein sequence ID" value="OBY09716.1"/>
    <property type="molecule type" value="Genomic_DNA"/>
</dbReference>
<reference evidence="1 2" key="1">
    <citation type="submission" date="2016-06" db="EMBL/GenBank/DDBJ databases">
        <authorList>
            <person name="Kjaerup R.B."/>
            <person name="Dalgaard T.S."/>
            <person name="Juul-Madsen H.R."/>
        </authorList>
    </citation>
    <scope>NUCLEOTIDE SEQUENCE [LARGE SCALE GENOMIC DNA]</scope>
    <source>
        <strain evidence="1 2">373-A1</strain>
    </source>
</reference>
<protein>
    <recommendedName>
        <fullName evidence="3">DUF3887 domain-containing protein</fullName>
    </recommendedName>
</protein>
<proteinExistence type="predicted"/>
<evidence type="ECO:0008006" key="3">
    <source>
        <dbReference type="Google" id="ProtNLM"/>
    </source>
</evidence>
<dbReference type="Proteomes" id="UP000092714">
    <property type="component" value="Unassembled WGS sequence"/>
</dbReference>
<evidence type="ECO:0000313" key="1">
    <source>
        <dbReference type="EMBL" id="OBY09716.1"/>
    </source>
</evidence>
<dbReference type="AlphaFoldDB" id="A0A174WXD5"/>
<gene>
    <name evidence="1" type="ORF">CP373A1_13675</name>
</gene>
<dbReference type="PROSITE" id="PS51257">
    <property type="entry name" value="PROKAR_LIPOPROTEIN"/>
    <property type="match status" value="1"/>
</dbReference>
<evidence type="ECO:0000313" key="2">
    <source>
        <dbReference type="Proteomes" id="UP000092714"/>
    </source>
</evidence>
<accession>A0A174WXD5</accession>
<dbReference type="RefSeq" id="WP_055185159.1">
    <property type="nucleotide sequence ID" value="NZ_CZBQ01000018.1"/>
</dbReference>
<name>A0A174WXD5_9CLOT</name>
<sequence>MKKKLFSISLLLLFIPSIFIGCVKKLDYSEISSYSDEVLSTVLTALSNNDYNTFSKHLSDDMKESYDYGTFQKESALLITTVGVFESLEFDYGEKRNGYNFAIYNTKFSDEEEEIRVSVAFKEEDENHKVYELYLSSDKLEKANSTN</sequence>
<comment type="caution">
    <text evidence="1">The sequence shown here is derived from an EMBL/GenBank/DDBJ whole genome shotgun (WGS) entry which is preliminary data.</text>
</comment>
<dbReference type="eggNOG" id="ENOG503376T">
    <property type="taxonomic scope" value="Bacteria"/>
</dbReference>
<organism evidence="1 2">
    <name type="scientific">Clostridium paraputrificum</name>
    <dbReference type="NCBI Taxonomy" id="29363"/>
    <lineage>
        <taxon>Bacteria</taxon>
        <taxon>Bacillati</taxon>
        <taxon>Bacillota</taxon>
        <taxon>Clostridia</taxon>
        <taxon>Eubacteriales</taxon>
        <taxon>Clostridiaceae</taxon>
        <taxon>Clostridium</taxon>
    </lineage>
</organism>
<keyword evidence="2" id="KW-1185">Reference proteome</keyword>